<evidence type="ECO:0000256" key="1">
    <source>
        <dbReference type="SAM" id="SignalP"/>
    </source>
</evidence>
<keyword evidence="3" id="KW-1185">Reference proteome</keyword>
<name>A0A0B2UQ12_TOXCA</name>
<keyword evidence="1" id="KW-0732">Signal</keyword>
<dbReference type="AlphaFoldDB" id="A0A0B2UQ12"/>
<feature type="signal peptide" evidence="1">
    <location>
        <begin position="1"/>
        <end position="24"/>
    </location>
</feature>
<proteinExistence type="predicted"/>
<evidence type="ECO:0000313" key="3">
    <source>
        <dbReference type="Proteomes" id="UP000031036"/>
    </source>
</evidence>
<sequence length="124" mass="14061">MNMLYSKEFVQCLLLIANIGVASARMELVKYMSDPVILLTRKMAAQMQMKVPFYKQLLISKGLLGGKSSRRKVQSVFRRPVYSFAFSSPFSNECSPGVSESTFSRRRCTGSVPFYSRFTSKDNC</sequence>
<dbReference type="EMBL" id="JPKZ01003153">
    <property type="protein sequence ID" value="KHN73081.1"/>
    <property type="molecule type" value="Genomic_DNA"/>
</dbReference>
<accession>A0A0B2UQ12</accession>
<comment type="caution">
    <text evidence="2">The sequence shown here is derived from an EMBL/GenBank/DDBJ whole genome shotgun (WGS) entry which is preliminary data.</text>
</comment>
<evidence type="ECO:0000313" key="2">
    <source>
        <dbReference type="EMBL" id="KHN73081.1"/>
    </source>
</evidence>
<feature type="chain" id="PRO_5002095660" evidence="1">
    <location>
        <begin position="25"/>
        <end position="124"/>
    </location>
</feature>
<dbReference type="Proteomes" id="UP000031036">
    <property type="component" value="Unassembled WGS sequence"/>
</dbReference>
<protein>
    <submittedName>
        <fullName evidence="2">Uncharacterized protein</fullName>
    </submittedName>
</protein>
<gene>
    <name evidence="2" type="ORF">Tcan_14759</name>
</gene>
<organism evidence="2 3">
    <name type="scientific">Toxocara canis</name>
    <name type="common">Canine roundworm</name>
    <dbReference type="NCBI Taxonomy" id="6265"/>
    <lineage>
        <taxon>Eukaryota</taxon>
        <taxon>Metazoa</taxon>
        <taxon>Ecdysozoa</taxon>
        <taxon>Nematoda</taxon>
        <taxon>Chromadorea</taxon>
        <taxon>Rhabditida</taxon>
        <taxon>Spirurina</taxon>
        <taxon>Ascaridomorpha</taxon>
        <taxon>Ascaridoidea</taxon>
        <taxon>Toxocaridae</taxon>
        <taxon>Toxocara</taxon>
    </lineage>
</organism>
<reference evidence="2 3" key="1">
    <citation type="submission" date="2014-11" db="EMBL/GenBank/DDBJ databases">
        <title>Genetic blueprint of the zoonotic pathogen Toxocara canis.</title>
        <authorList>
            <person name="Zhu X.-Q."/>
            <person name="Korhonen P.K."/>
            <person name="Cai H."/>
            <person name="Young N.D."/>
            <person name="Nejsum P."/>
            <person name="von Samson-Himmelstjerna G."/>
            <person name="Boag P.R."/>
            <person name="Tan P."/>
            <person name="Li Q."/>
            <person name="Min J."/>
            <person name="Yang Y."/>
            <person name="Wang X."/>
            <person name="Fang X."/>
            <person name="Hall R.S."/>
            <person name="Hofmann A."/>
            <person name="Sternberg P.W."/>
            <person name="Jex A.R."/>
            <person name="Gasser R.B."/>
        </authorList>
    </citation>
    <scope>NUCLEOTIDE SEQUENCE [LARGE SCALE GENOMIC DNA]</scope>
    <source>
        <strain evidence="2">PN_DK_2014</strain>
    </source>
</reference>